<gene>
    <name evidence="1" type="ORF">TBIB3V08_LOCUS1980</name>
</gene>
<evidence type="ECO:0000313" key="1">
    <source>
        <dbReference type="EMBL" id="CAD7439415.1"/>
    </source>
</evidence>
<dbReference type="Gene3D" id="1.10.8.20">
    <property type="entry name" value="N-terminal domain of phosphatidylinositol transfer protein sec14p"/>
    <property type="match status" value="1"/>
</dbReference>
<dbReference type="GO" id="GO:0016020">
    <property type="term" value="C:membrane"/>
    <property type="evidence" value="ECO:0007669"/>
    <property type="project" value="TreeGrafter"/>
</dbReference>
<name>A0A7R9EQG7_9NEOP</name>
<accession>A0A7R9EQG7</accession>
<organism evidence="1">
    <name type="scientific">Timema bartmani</name>
    <dbReference type="NCBI Taxonomy" id="61472"/>
    <lineage>
        <taxon>Eukaryota</taxon>
        <taxon>Metazoa</taxon>
        <taxon>Ecdysozoa</taxon>
        <taxon>Arthropoda</taxon>
        <taxon>Hexapoda</taxon>
        <taxon>Insecta</taxon>
        <taxon>Pterygota</taxon>
        <taxon>Neoptera</taxon>
        <taxon>Polyneoptera</taxon>
        <taxon>Phasmatodea</taxon>
        <taxon>Timematodea</taxon>
        <taxon>Timematoidea</taxon>
        <taxon>Timematidae</taxon>
        <taxon>Timema</taxon>
    </lineage>
</organism>
<dbReference type="InterPro" id="IPR036273">
    <property type="entry name" value="CRAL/TRIO_N_dom_sf"/>
</dbReference>
<dbReference type="PANTHER" id="PTHR10174">
    <property type="entry name" value="ALPHA-TOCOPHEROL TRANSFER PROTEIN-RELATED"/>
    <property type="match status" value="1"/>
</dbReference>
<dbReference type="PANTHER" id="PTHR10174:SF130">
    <property type="entry name" value="ALPHA-TOCOPHEROL TRANSFER PROTEIN-LIKE"/>
    <property type="match status" value="1"/>
</dbReference>
<dbReference type="SUPFAM" id="SSF46938">
    <property type="entry name" value="CRAL/TRIO N-terminal domain"/>
    <property type="match status" value="1"/>
</dbReference>
<dbReference type="GO" id="GO:1902936">
    <property type="term" value="F:phosphatidylinositol bisphosphate binding"/>
    <property type="evidence" value="ECO:0007669"/>
    <property type="project" value="TreeGrafter"/>
</dbReference>
<reference evidence="1" key="1">
    <citation type="submission" date="2020-11" db="EMBL/GenBank/DDBJ databases">
        <authorList>
            <person name="Tran Van P."/>
        </authorList>
    </citation>
    <scope>NUCLEOTIDE SEQUENCE</scope>
</reference>
<proteinExistence type="predicted"/>
<protein>
    <submittedName>
        <fullName evidence="1">Uncharacterized protein</fullName>
    </submittedName>
</protein>
<dbReference type="AlphaFoldDB" id="A0A7R9EQG7"/>
<sequence>MAPQVTSRVQPLEEDPVIVKESISTLRELVAAEPKLHVRTDDLFMMKYLRCADLDPQRAFQRNRAFQLASALGLRQGIHNIPDRQPPGYIHWDSLRPSTRGSLDHKDTKTYSRMHTSCEKYLVTSRSPSNLMHWRTYCETIRMKRVLDVDMKQYYKLKANCKDWFASTSPREQKEVLQQHITTMLRERDCYGRRVLICKLGLPRAGGHLYASLYIYRVSENSRIRTVPHDSMA</sequence>
<dbReference type="EMBL" id="OD564677">
    <property type="protein sequence ID" value="CAD7439415.1"/>
    <property type="molecule type" value="Genomic_DNA"/>
</dbReference>